<dbReference type="InterPro" id="IPR014044">
    <property type="entry name" value="CAP_dom"/>
</dbReference>
<evidence type="ECO:0000256" key="8">
    <source>
        <dbReference type="SAM" id="MobiDB-lite"/>
    </source>
</evidence>
<sequence length="412" mass="45524">MADIKDQVLTELNLCRSNPKAYASRLEKTLRFYKGKVFEKPGSVPIETEEGKENVQACISYLKTSRPLPQIQYHECLEKAAQDHLNDIGPSGLVGHIGSDDSSTENRIERYAEWQGAIGENIDYGNSTAEDIVVSLLVDDGVLDRGHRLNILNPDHILAGIAYGDHSDMGVACVIVFAQNLEPKAGSSRSPNKKVTGSKDQKAPPAKDVKPQAPPAKDNKTPAPVSNQKANQGKPEDNKPQGKAPLVRPKEEPKAFDPSQYSRPGFSNHDILELKEAFDLFDSDKSGSIEPSELKNVIEDFGFDAKNSAIFQMISDLDTDGSGKIEFNEFLDMISGNTADENSMEEIRKVFNIFDTDKTGFITLKNLREICNDLGEHYSDETLKNLIVKGDSNSDGLVSFEDFYYIMSKTVL</sequence>
<dbReference type="OrthoDB" id="308255at2759"/>
<dbReference type="SUPFAM" id="SSF55797">
    <property type="entry name" value="PR-1-like"/>
    <property type="match status" value="1"/>
</dbReference>
<dbReference type="Pfam" id="PF00188">
    <property type="entry name" value="CAP"/>
    <property type="match status" value="1"/>
</dbReference>
<dbReference type="FunFam" id="1.10.238.10:FF:000178">
    <property type="entry name" value="Calmodulin-2 A"/>
    <property type="match status" value="1"/>
</dbReference>
<dbReference type="CDD" id="cd00051">
    <property type="entry name" value="EFh"/>
    <property type="match status" value="1"/>
</dbReference>
<dbReference type="InterPro" id="IPR035940">
    <property type="entry name" value="CAP_sf"/>
</dbReference>
<dbReference type="SUPFAM" id="SSF47473">
    <property type="entry name" value="EF-hand"/>
    <property type="match status" value="1"/>
</dbReference>
<evidence type="ECO:0000256" key="2">
    <source>
        <dbReference type="ARBA" id="ARBA00005253"/>
    </source>
</evidence>
<dbReference type="Gene3D" id="3.40.33.10">
    <property type="entry name" value="CAP"/>
    <property type="match status" value="1"/>
</dbReference>
<evidence type="ECO:0000259" key="9">
    <source>
        <dbReference type="PROSITE" id="PS50222"/>
    </source>
</evidence>
<feature type="compositionally biased region" description="Basic and acidic residues" evidence="8">
    <location>
        <begin position="197"/>
        <end position="210"/>
    </location>
</feature>
<feature type="domain" description="EF-hand" evidence="9">
    <location>
        <begin position="269"/>
        <end position="304"/>
    </location>
</feature>
<dbReference type="AlphaFoldDB" id="A0A1R2C3G6"/>
<dbReference type="Pfam" id="PF13499">
    <property type="entry name" value="EF-hand_7"/>
    <property type="match status" value="2"/>
</dbReference>
<evidence type="ECO:0000256" key="7">
    <source>
        <dbReference type="ARBA" id="ARBA00025692"/>
    </source>
</evidence>
<dbReference type="PROSITE" id="PS00018">
    <property type="entry name" value="EF_HAND_1"/>
    <property type="match status" value="3"/>
</dbReference>
<organism evidence="10 11">
    <name type="scientific">Stentor coeruleus</name>
    <dbReference type="NCBI Taxonomy" id="5963"/>
    <lineage>
        <taxon>Eukaryota</taxon>
        <taxon>Sar</taxon>
        <taxon>Alveolata</taxon>
        <taxon>Ciliophora</taxon>
        <taxon>Postciliodesmatophora</taxon>
        <taxon>Heterotrichea</taxon>
        <taxon>Heterotrichida</taxon>
        <taxon>Stentoridae</taxon>
        <taxon>Stentor</taxon>
    </lineage>
</organism>
<evidence type="ECO:0000256" key="5">
    <source>
        <dbReference type="ARBA" id="ARBA00022837"/>
    </source>
</evidence>
<feature type="domain" description="EF-hand" evidence="9">
    <location>
        <begin position="305"/>
        <end position="340"/>
    </location>
</feature>
<comment type="subcellular location">
    <subcellularLocation>
        <location evidence="1">Cytoplasm</location>
        <location evidence="1">Cytoskeleton</location>
    </subcellularLocation>
</comment>
<reference evidence="10 11" key="1">
    <citation type="submission" date="2016-11" db="EMBL/GenBank/DDBJ databases">
        <title>The macronuclear genome of Stentor coeruleus: a giant cell with tiny introns.</title>
        <authorList>
            <person name="Slabodnick M."/>
            <person name="Ruby J.G."/>
            <person name="Reiff S.B."/>
            <person name="Swart E.C."/>
            <person name="Gosai S."/>
            <person name="Prabakaran S."/>
            <person name="Witkowska E."/>
            <person name="Larue G.E."/>
            <person name="Fisher S."/>
            <person name="Freeman R.M."/>
            <person name="Gunawardena J."/>
            <person name="Chu W."/>
            <person name="Stover N.A."/>
            <person name="Gregory B.D."/>
            <person name="Nowacki M."/>
            <person name="Derisi J."/>
            <person name="Roy S.W."/>
            <person name="Marshall W.F."/>
            <person name="Sood P."/>
        </authorList>
    </citation>
    <scope>NUCLEOTIDE SEQUENCE [LARGE SCALE GENOMIC DNA]</scope>
    <source>
        <strain evidence="10">WM001</strain>
    </source>
</reference>
<feature type="domain" description="EF-hand" evidence="9">
    <location>
        <begin position="342"/>
        <end position="377"/>
    </location>
</feature>
<keyword evidence="5" id="KW-0106">Calcium</keyword>
<dbReference type="InterPro" id="IPR050230">
    <property type="entry name" value="CALM/Myosin/TropC-like"/>
</dbReference>
<evidence type="ECO:0000256" key="1">
    <source>
        <dbReference type="ARBA" id="ARBA00004245"/>
    </source>
</evidence>
<comment type="caution">
    <text evidence="10">The sequence shown here is derived from an EMBL/GenBank/DDBJ whole genome shotgun (WGS) entry which is preliminary data.</text>
</comment>
<comment type="function">
    <text evidence="7">Plays a fundamental role in microtubule organizing center structure and function. Component of the infraciliary lattice (ICL) and the ciliary basal bodies.</text>
</comment>
<dbReference type="PROSITE" id="PS50222">
    <property type="entry name" value="EF_HAND_2"/>
    <property type="match status" value="3"/>
</dbReference>
<keyword evidence="4" id="KW-0677">Repeat</keyword>
<gene>
    <name evidence="10" type="ORF">SteCoe_15500</name>
</gene>
<dbReference type="InterPro" id="IPR002048">
    <property type="entry name" value="EF_hand_dom"/>
</dbReference>
<name>A0A1R2C3G6_9CILI</name>
<dbReference type="PANTHER" id="PTHR23048">
    <property type="entry name" value="MYOSIN LIGHT CHAIN 1, 3"/>
    <property type="match status" value="1"/>
</dbReference>
<dbReference type="Proteomes" id="UP000187209">
    <property type="component" value="Unassembled WGS sequence"/>
</dbReference>
<dbReference type="InterPro" id="IPR011992">
    <property type="entry name" value="EF-hand-dom_pair"/>
</dbReference>
<keyword evidence="11" id="KW-1185">Reference proteome</keyword>
<comment type="similarity">
    <text evidence="2">Belongs to the centrin family.</text>
</comment>
<dbReference type="Gene3D" id="1.10.238.10">
    <property type="entry name" value="EF-hand"/>
    <property type="match status" value="2"/>
</dbReference>
<evidence type="ECO:0000313" key="11">
    <source>
        <dbReference type="Proteomes" id="UP000187209"/>
    </source>
</evidence>
<dbReference type="GO" id="GO:0005509">
    <property type="term" value="F:calcium ion binding"/>
    <property type="evidence" value="ECO:0007669"/>
    <property type="project" value="InterPro"/>
</dbReference>
<evidence type="ECO:0000256" key="6">
    <source>
        <dbReference type="ARBA" id="ARBA00023212"/>
    </source>
</evidence>
<dbReference type="InterPro" id="IPR018247">
    <property type="entry name" value="EF_Hand_1_Ca_BS"/>
</dbReference>
<dbReference type="GO" id="GO:0016460">
    <property type="term" value="C:myosin II complex"/>
    <property type="evidence" value="ECO:0007669"/>
    <property type="project" value="TreeGrafter"/>
</dbReference>
<protein>
    <recommendedName>
        <fullName evidence="9">EF-hand domain-containing protein</fullName>
    </recommendedName>
</protein>
<dbReference type="SMART" id="SM00054">
    <property type="entry name" value="EFh"/>
    <property type="match status" value="4"/>
</dbReference>
<proteinExistence type="inferred from homology"/>
<evidence type="ECO:0000256" key="4">
    <source>
        <dbReference type="ARBA" id="ARBA00022737"/>
    </source>
</evidence>
<dbReference type="CDD" id="cd05379">
    <property type="entry name" value="CAP_bacterial"/>
    <property type="match status" value="1"/>
</dbReference>
<dbReference type="EMBL" id="MPUH01000300">
    <property type="protein sequence ID" value="OMJ83537.1"/>
    <property type="molecule type" value="Genomic_DNA"/>
</dbReference>
<keyword evidence="3" id="KW-0963">Cytoplasm</keyword>
<dbReference type="PANTHER" id="PTHR23048:SF59">
    <property type="entry name" value="EF-HAND SUPERFAMILY PROTEIN"/>
    <property type="match status" value="1"/>
</dbReference>
<accession>A0A1R2C3G6</accession>
<evidence type="ECO:0000313" key="10">
    <source>
        <dbReference type="EMBL" id="OMJ83537.1"/>
    </source>
</evidence>
<keyword evidence="6" id="KW-0206">Cytoskeleton</keyword>
<feature type="region of interest" description="Disordered" evidence="8">
    <location>
        <begin position="184"/>
        <end position="266"/>
    </location>
</feature>
<evidence type="ECO:0000256" key="3">
    <source>
        <dbReference type="ARBA" id="ARBA00022490"/>
    </source>
</evidence>